<keyword evidence="7 9" id="KW-1015">Disulfide bond</keyword>
<protein>
    <recommendedName>
        <fullName evidence="10">CTCK domain-containing protein</fullName>
    </recommendedName>
</protein>
<dbReference type="PROSITE" id="PS01225">
    <property type="entry name" value="CTCK_2"/>
    <property type="match status" value="1"/>
</dbReference>
<evidence type="ECO:0000256" key="4">
    <source>
        <dbReference type="ARBA" id="ARBA00011870"/>
    </source>
</evidence>
<evidence type="ECO:0000256" key="2">
    <source>
        <dbReference type="ARBA" id="ARBA00004613"/>
    </source>
</evidence>
<dbReference type="GeneTree" id="ENSGT00940000161285"/>
<evidence type="ECO:0000313" key="11">
    <source>
        <dbReference type="Ensembl" id="ENSDCDP00010024598.1"/>
    </source>
</evidence>
<dbReference type="InterPro" id="IPR001545">
    <property type="entry name" value="Gonadotropin_bsu"/>
</dbReference>
<dbReference type="GO" id="GO:0010817">
    <property type="term" value="P:regulation of hormone levels"/>
    <property type="evidence" value="ECO:0007669"/>
    <property type="project" value="UniProtKB-ARBA"/>
</dbReference>
<dbReference type="PANTHER" id="PTHR11515:SF11">
    <property type="entry name" value="LUTROPIN SUBUNIT BETA"/>
    <property type="match status" value="1"/>
</dbReference>
<keyword evidence="12" id="KW-1185">Reference proteome</keyword>
<name>A0AAY4BUN9_9TELE</name>
<comment type="subcellular location">
    <subcellularLocation>
        <location evidence="2">Secreted</location>
    </subcellularLocation>
</comment>
<dbReference type="SUPFAM" id="SSF57501">
    <property type="entry name" value="Cystine-knot cytokines"/>
    <property type="match status" value="1"/>
</dbReference>
<dbReference type="SMART" id="SM00068">
    <property type="entry name" value="GHB"/>
    <property type="match status" value="1"/>
</dbReference>
<evidence type="ECO:0000256" key="1">
    <source>
        <dbReference type="ARBA" id="ARBA00003920"/>
    </source>
</evidence>
<reference evidence="11" key="3">
    <citation type="submission" date="2025-09" db="UniProtKB">
        <authorList>
            <consortium name="Ensembl"/>
        </authorList>
    </citation>
    <scope>IDENTIFICATION</scope>
</reference>
<evidence type="ECO:0000259" key="10">
    <source>
        <dbReference type="PROSITE" id="PS01225"/>
    </source>
</evidence>
<dbReference type="GO" id="GO:0005615">
    <property type="term" value="C:extracellular space"/>
    <property type="evidence" value="ECO:0007669"/>
    <property type="project" value="TreeGrafter"/>
</dbReference>
<feature type="domain" description="CTCK" evidence="10">
    <location>
        <begin position="15"/>
        <end position="107"/>
    </location>
</feature>
<dbReference type="PANTHER" id="PTHR11515">
    <property type="entry name" value="GLYCOPROTEIN HORMONE BETA CHAIN"/>
    <property type="match status" value="1"/>
</dbReference>
<dbReference type="SMART" id="SM00041">
    <property type="entry name" value="CT"/>
    <property type="match status" value="1"/>
</dbReference>
<feature type="disulfide bond" evidence="9">
    <location>
        <begin position="44"/>
        <end position="96"/>
    </location>
</feature>
<evidence type="ECO:0000313" key="12">
    <source>
        <dbReference type="Proteomes" id="UP000694580"/>
    </source>
</evidence>
<reference evidence="11 12" key="1">
    <citation type="submission" date="2020-06" db="EMBL/GenBank/DDBJ databases">
        <authorList>
            <consortium name="Wellcome Sanger Institute Data Sharing"/>
        </authorList>
    </citation>
    <scope>NUCLEOTIDE SEQUENCE [LARGE SCALE GENOMIC DNA]</scope>
</reference>
<dbReference type="GO" id="GO:0005737">
    <property type="term" value="C:cytoplasm"/>
    <property type="evidence" value="ECO:0007669"/>
    <property type="project" value="TreeGrafter"/>
</dbReference>
<gene>
    <name evidence="11" type="primary">FSHB</name>
</gene>
<organism evidence="11 12">
    <name type="scientific">Denticeps clupeoides</name>
    <name type="common">denticle herring</name>
    <dbReference type="NCBI Taxonomy" id="299321"/>
    <lineage>
        <taxon>Eukaryota</taxon>
        <taxon>Metazoa</taxon>
        <taxon>Chordata</taxon>
        <taxon>Craniata</taxon>
        <taxon>Vertebrata</taxon>
        <taxon>Euteleostomi</taxon>
        <taxon>Actinopterygii</taxon>
        <taxon>Neopterygii</taxon>
        <taxon>Teleostei</taxon>
        <taxon>Clupei</taxon>
        <taxon>Clupeiformes</taxon>
        <taxon>Denticipitoidei</taxon>
        <taxon>Denticipitidae</taxon>
        <taxon>Denticeps</taxon>
    </lineage>
</organism>
<evidence type="ECO:0000256" key="3">
    <source>
        <dbReference type="ARBA" id="ARBA00006552"/>
    </source>
</evidence>
<dbReference type="Proteomes" id="UP000694580">
    <property type="component" value="Chromosome 16"/>
</dbReference>
<evidence type="ECO:0000256" key="6">
    <source>
        <dbReference type="ARBA" id="ARBA00022702"/>
    </source>
</evidence>
<evidence type="ECO:0000256" key="7">
    <source>
        <dbReference type="ARBA" id="ARBA00023157"/>
    </source>
</evidence>
<dbReference type="InterPro" id="IPR006207">
    <property type="entry name" value="Cys_knot_C"/>
</dbReference>
<evidence type="ECO:0000256" key="5">
    <source>
        <dbReference type="ARBA" id="ARBA00022525"/>
    </source>
</evidence>
<accession>A0AAY4BUN9</accession>
<feature type="disulfide bond" evidence="9">
    <location>
        <begin position="29"/>
        <end position="78"/>
    </location>
</feature>
<dbReference type="AlphaFoldDB" id="A0AAY4BUN9"/>
<dbReference type="Gene3D" id="2.10.90.10">
    <property type="entry name" value="Cystine-knot cytokines"/>
    <property type="match status" value="1"/>
</dbReference>
<dbReference type="GO" id="GO:0030728">
    <property type="term" value="P:ovulation"/>
    <property type="evidence" value="ECO:0007669"/>
    <property type="project" value="TreeGrafter"/>
</dbReference>
<comment type="function">
    <text evidence="1">Involved in gametogenesis and steroidogenesis.</text>
</comment>
<dbReference type="Pfam" id="PF00007">
    <property type="entry name" value="Cys_knot"/>
    <property type="match status" value="1"/>
</dbReference>
<proteinExistence type="inferred from homology"/>
<sequence>MWSLSWATPDCRHGCRLTNISIMVEDEECGSYTSIQSTACAGFCKTKEPVYESPMEQNVQRSCNFREWSYKTVVLPGCRPGSVSLYTYPEVQSCDCSTCNTDSVDCGALSPGSGPCQGHDGLLLQHYY</sequence>
<dbReference type="InterPro" id="IPR006208">
    <property type="entry name" value="Glyco_hormone_CN"/>
</dbReference>
<comment type="caution">
    <text evidence="9">Lacks conserved residue(s) required for the propagation of feature annotation.</text>
</comment>
<evidence type="ECO:0000256" key="9">
    <source>
        <dbReference type="PROSITE-ProRule" id="PRU00039"/>
    </source>
</evidence>
<evidence type="ECO:0000256" key="8">
    <source>
        <dbReference type="ARBA" id="ARBA00023180"/>
    </source>
</evidence>
<keyword evidence="6" id="KW-0372">Hormone</keyword>
<comment type="subunit">
    <text evidence="4">Heterodimer of an alpha and a beta chain.</text>
</comment>
<dbReference type="GO" id="GO:0007186">
    <property type="term" value="P:G protein-coupled receptor signaling pathway"/>
    <property type="evidence" value="ECO:0007669"/>
    <property type="project" value="TreeGrafter"/>
</dbReference>
<dbReference type="PROSITE" id="PS00261">
    <property type="entry name" value="GLYCO_HORMONE_BETA_1"/>
    <property type="match status" value="1"/>
</dbReference>
<comment type="similarity">
    <text evidence="3">Belongs to the glycoprotein hormones subunit beta family.</text>
</comment>
<reference evidence="11" key="2">
    <citation type="submission" date="2025-08" db="UniProtKB">
        <authorList>
            <consortium name="Ensembl"/>
        </authorList>
    </citation>
    <scope>IDENTIFICATION</scope>
</reference>
<keyword evidence="5" id="KW-0964">Secreted</keyword>
<dbReference type="InterPro" id="IPR018245">
    <property type="entry name" value="Gonadotropin_bsu_CS"/>
</dbReference>
<dbReference type="InterPro" id="IPR029034">
    <property type="entry name" value="Cystine-knot_cytokine"/>
</dbReference>
<keyword evidence="8" id="KW-0325">Glycoprotein</keyword>
<dbReference type="Ensembl" id="ENSDCDT00010030390.1">
    <property type="protein sequence ID" value="ENSDCDP00010024598.1"/>
    <property type="gene ID" value="ENSDCDG00010015557.1"/>
</dbReference>
<dbReference type="CDD" id="cd00069">
    <property type="entry name" value="GHB_like"/>
    <property type="match status" value="1"/>
</dbReference>
<dbReference type="FunFam" id="2.10.90.10:FF:000007">
    <property type="entry name" value="Luteinizing hormone beta subunit"/>
    <property type="match status" value="1"/>
</dbReference>
<dbReference type="GO" id="GO:0005179">
    <property type="term" value="F:hormone activity"/>
    <property type="evidence" value="ECO:0007669"/>
    <property type="project" value="UniProtKB-KW"/>
</dbReference>
<feature type="disulfide bond" evidence="9">
    <location>
        <begin position="40"/>
        <end position="94"/>
    </location>
</feature>